<dbReference type="PANTHER" id="PTHR22829">
    <property type="entry name" value="DEP DOMAIN PROTEIN"/>
    <property type="match status" value="1"/>
</dbReference>
<dbReference type="GO" id="GO:0007186">
    <property type="term" value="P:G protein-coupled receptor signaling pathway"/>
    <property type="evidence" value="ECO:0007669"/>
    <property type="project" value="TreeGrafter"/>
</dbReference>
<protein>
    <submittedName>
        <fullName evidence="3">Uncharacterized protein</fullName>
    </submittedName>
</protein>
<dbReference type="GeneID" id="136802891"/>
<dbReference type="InterPro" id="IPR036390">
    <property type="entry name" value="WH_DNA-bd_sf"/>
</dbReference>
<name>A0A7M5X5D3_9CNID</name>
<dbReference type="Proteomes" id="UP000594262">
    <property type="component" value="Unplaced"/>
</dbReference>
<dbReference type="SUPFAM" id="SSF50156">
    <property type="entry name" value="PDZ domain-like"/>
    <property type="match status" value="1"/>
</dbReference>
<dbReference type="EnsemblMetazoa" id="CLYHEMT018226.1">
    <property type="protein sequence ID" value="CLYHEMP018226.1"/>
    <property type="gene ID" value="CLYHEMG018226"/>
</dbReference>
<evidence type="ECO:0000259" key="1">
    <source>
        <dbReference type="PROSITE" id="PS50106"/>
    </source>
</evidence>
<dbReference type="InterPro" id="IPR051832">
    <property type="entry name" value="mTOR-Rac_regulators"/>
</dbReference>
<dbReference type="OrthoDB" id="39497at2759"/>
<dbReference type="CDD" id="cd04371">
    <property type="entry name" value="DEP"/>
    <property type="match status" value="1"/>
</dbReference>
<dbReference type="GO" id="GO:0005096">
    <property type="term" value="F:GTPase activator activity"/>
    <property type="evidence" value="ECO:0007669"/>
    <property type="project" value="TreeGrafter"/>
</dbReference>
<dbReference type="Pfam" id="PF00610">
    <property type="entry name" value="DEP"/>
    <property type="match status" value="1"/>
</dbReference>
<evidence type="ECO:0000259" key="2">
    <source>
        <dbReference type="PROSITE" id="PS50186"/>
    </source>
</evidence>
<dbReference type="InterPro" id="IPR001478">
    <property type="entry name" value="PDZ"/>
</dbReference>
<accession>A0A7M5X5D3</accession>
<dbReference type="GO" id="GO:0005886">
    <property type="term" value="C:plasma membrane"/>
    <property type="evidence" value="ECO:0007669"/>
    <property type="project" value="TreeGrafter"/>
</dbReference>
<dbReference type="GO" id="GO:0005085">
    <property type="term" value="F:guanyl-nucleotide exchange factor activity"/>
    <property type="evidence" value="ECO:0007669"/>
    <property type="project" value="TreeGrafter"/>
</dbReference>
<dbReference type="InterPro" id="IPR036388">
    <property type="entry name" value="WH-like_DNA-bd_sf"/>
</dbReference>
<dbReference type="SUPFAM" id="SSF46785">
    <property type="entry name" value="Winged helix' DNA-binding domain"/>
    <property type="match status" value="2"/>
</dbReference>
<dbReference type="SMART" id="SM00228">
    <property type="entry name" value="PDZ"/>
    <property type="match status" value="1"/>
</dbReference>
<dbReference type="PROSITE" id="PS50106">
    <property type="entry name" value="PDZ"/>
    <property type="match status" value="1"/>
</dbReference>
<dbReference type="GO" id="GO:0035556">
    <property type="term" value="P:intracellular signal transduction"/>
    <property type="evidence" value="ECO:0007669"/>
    <property type="project" value="InterPro"/>
</dbReference>
<sequence>MLPPPSKEGILILGEIIRLKMHRDPTIVKDRKYRLRNYPCCFVGKEVVEWLLKNHEAQSASNAIACMKVLQSNGIFHHVCDDHLFKNEYLFYRFRIDDGTFFVDDAQHERFHEAIMVHQRILGDSNNRLMKNVHLDSETTLENCFVAHQFISWMVSNNIACDRSNGVDIGKQFLDILLIKPVLVGECEFEDDETVYHFIFDIAAPIPLHKALNLNDEDGIMKGIDDYMKRINLDAEANKKYLQMLWRGGDDGFVEEEKDVKPDVNSNDVEQIPKLKPVILRDVTAKELMSKDSPYQWKNVRITSDKVGFGFVIRGDGPCYVQAIDPTGPAAVAGLKVRMYIYSVNGKIVLAMNHDEIANIILQGMVVDLVVLQHVRSSGT</sequence>
<dbReference type="Gene3D" id="2.30.42.10">
    <property type="match status" value="1"/>
</dbReference>
<reference evidence="3" key="1">
    <citation type="submission" date="2021-01" db="UniProtKB">
        <authorList>
            <consortium name="EnsemblMetazoa"/>
        </authorList>
    </citation>
    <scope>IDENTIFICATION</scope>
</reference>
<organism evidence="3 4">
    <name type="scientific">Clytia hemisphaerica</name>
    <dbReference type="NCBI Taxonomy" id="252671"/>
    <lineage>
        <taxon>Eukaryota</taxon>
        <taxon>Metazoa</taxon>
        <taxon>Cnidaria</taxon>
        <taxon>Hydrozoa</taxon>
        <taxon>Hydroidolina</taxon>
        <taxon>Leptothecata</taxon>
        <taxon>Obeliida</taxon>
        <taxon>Clytiidae</taxon>
        <taxon>Clytia</taxon>
    </lineage>
</organism>
<evidence type="ECO:0000313" key="3">
    <source>
        <dbReference type="EnsemblMetazoa" id="CLYHEMP018226.1"/>
    </source>
</evidence>
<dbReference type="SMART" id="SM00049">
    <property type="entry name" value="DEP"/>
    <property type="match status" value="2"/>
</dbReference>
<dbReference type="PANTHER" id="PTHR22829:SF16">
    <property type="entry name" value="PH DOMAIN-CONTAINING PROTEIN"/>
    <property type="match status" value="1"/>
</dbReference>
<dbReference type="Pfam" id="PF00595">
    <property type="entry name" value="PDZ"/>
    <property type="match status" value="1"/>
</dbReference>
<dbReference type="InterPro" id="IPR000591">
    <property type="entry name" value="DEP_dom"/>
</dbReference>
<dbReference type="PROSITE" id="PS50186">
    <property type="entry name" value="DEP"/>
    <property type="match status" value="2"/>
</dbReference>
<feature type="domain" description="DEP" evidence="2">
    <location>
        <begin position="22"/>
        <end position="96"/>
    </location>
</feature>
<dbReference type="Gene3D" id="1.10.10.10">
    <property type="entry name" value="Winged helix-like DNA-binding domain superfamily/Winged helix DNA-binding domain"/>
    <property type="match status" value="2"/>
</dbReference>
<dbReference type="AlphaFoldDB" id="A0A7M5X5D3"/>
<proteinExistence type="predicted"/>
<evidence type="ECO:0000313" key="4">
    <source>
        <dbReference type="Proteomes" id="UP000594262"/>
    </source>
</evidence>
<dbReference type="RefSeq" id="XP_066915750.1">
    <property type="nucleotide sequence ID" value="XM_067059649.1"/>
</dbReference>
<feature type="domain" description="PDZ" evidence="1">
    <location>
        <begin position="299"/>
        <end position="361"/>
    </location>
</feature>
<dbReference type="InterPro" id="IPR036034">
    <property type="entry name" value="PDZ_sf"/>
</dbReference>
<dbReference type="GO" id="GO:0023051">
    <property type="term" value="P:regulation of signaling"/>
    <property type="evidence" value="ECO:0007669"/>
    <property type="project" value="TreeGrafter"/>
</dbReference>
<feature type="domain" description="DEP" evidence="2">
    <location>
        <begin position="140"/>
        <end position="200"/>
    </location>
</feature>
<keyword evidence="4" id="KW-1185">Reference proteome</keyword>